<protein>
    <submittedName>
        <fullName evidence="1">Uncharacterized protein</fullName>
    </submittedName>
</protein>
<dbReference type="Proteomes" id="UP000198263">
    <property type="component" value="Unassembled WGS sequence"/>
</dbReference>
<dbReference type="SUPFAM" id="SSF50998">
    <property type="entry name" value="Quinoprotein alcohol dehydrogenase-like"/>
    <property type="match status" value="1"/>
</dbReference>
<dbReference type="AlphaFoldDB" id="A0A658QUA3"/>
<dbReference type="InterPro" id="IPR011047">
    <property type="entry name" value="Quinoprotein_ADH-like_sf"/>
</dbReference>
<evidence type="ECO:0000313" key="1">
    <source>
        <dbReference type="EMBL" id="SAL22316.1"/>
    </source>
</evidence>
<sequence>MTVDGYGAFVVNNVGPGGLRNTIGTIIPDAIARGPILDSPVDVELFEWDPATHGWRSVWTRPDISSNTMIPGKSIASNVVFVSGYYRTNNSGGEVTGLDWNTGQTVHRTILGTSIYGNGMYAPLEFLPDGDLFFNGILGFIRVQVPSGLVYPAGLPL</sequence>
<reference evidence="1 2" key="1">
    <citation type="submission" date="2016-01" db="EMBL/GenBank/DDBJ databases">
        <authorList>
            <person name="Peeters C."/>
        </authorList>
    </citation>
    <scope>NUCLEOTIDE SEQUENCE [LARGE SCALE GENOMIC DNA]</scope>
    <source>
        <strain evidence="1">LMG 29315</strain>
    </source>
</reference>
<dbReference type="RefSeq" id="WP_052449786.1">
    <property type="nucleotide sequence ID" value="NZ_FCNV02000002.1"/>
</dbReference>
<comment type="caution">
    <text evidence="1">The sequence shown here is derived from an EMBL/GenBank/DDBJ whole genome shotgun (WGS) entry which is preliminary data.</text>
</comment>
<proteinExistence type="predicted"/>
<name>A0A658QUA3_9BURK</name>
<gene>
    <name evidence="1" type="ORF">AWB72_01572</name>
</gene>
<organism evidence="1 2">
    <name type="scientific">Caballeronia concitans</name>
    <dbReference type="NCBI Taxonomy" id="1777133"/>
    <lineage>
        <taxon>Bacteria</taxon>
        <taxon>Pseudomonadati</taxon>
        <taxon>Pseudomonadota</taxon>
        <taxon>Betaproteobacteria</taxon>
        <taxon>Burkholderiales</taxon>
        <taxon>Burkholderiaceae</taxon>
        <taxon>Caballeronia</taxon>
    </lineage>
</organism>
<dbReference type="EMBL" id="FCNV02000002">
    <property type="protein sequence ID" value="SAL22316.1"/>
    <property type="molecule type" value="Genomic_DNA"/>
</dbReference>
<dbReference type="OrthoDB" id="4495524at2"/>
<accession>A0A658QUA3</accession>
<keyword evidence="2" id="KW-1185">Reference proteome</keyword>
<evidence type="ECO:0000313" key="2">
    <source>
        <dbReference type="Proteomes" id="UP000198263"/>
    </source>
</evidence>